<evidence type="ECO:0000313" key="1">
    <source>
        <dbReference type="EMBL" id="KAL0957977.1"/>
    </source>
</evidence>
<gene>
    <name evidence="1" type="ORF">HGRIS_000154</name>
</gene>
<accession>A0ABR3JRJ7</accession>
<dbReference type="InterPro" id="IPR032675">
    <property type="entry name" value="LRR_dom_sf"/>
</dbReference>
<evidence type="ECO:0008006" key="3">
    <source>
        <dbReference type="Google" id="ProtNLM"/>
    </source>
</evidence>
<dbReference type="EMBL" id="JASNQZ010000004">
    <property type="protein sequence ID" value="KAL0957977.1"/>
    <property type="molecule type" value="Genomic_DNA"/>
</dbReference>
<protein>
    <recommendedName>
        <fullName evidence="3">F-box domain-containing protein</fullName>
    </recommendedName>
</protein>
<dbReference type="Proteomes" id="UP001556367">
    <property type="component" value="Unassembled WGS sequence"/>
</dbReference>
<evidence type="ECO:0000313" key="2">
    <source>
        <dbReference type="Proteomes" id="UP001556367"/>
    </source>
</evidence>
<keyword evidence="2" id="KW-1185">Reference proteome</keyword>
<comment type="caution">
    <text evidence="1">The sequence shown here is derived from an EMBL/GenBank/DDBJ whole genome shotgun (WGS) entry which is preliminary data.</text>
</comment>
<name>A0ABR3JRJ7_9AGAR</name>
<sequence length="450" mass="51048">MEVTNTTPCLFSKIPVEILTEIFRIATGRSITPNSTLPSFLLDFAGVTIRAPFNFTAVSHYWRDAALSSRHLWSSLTFLTLKRVGRRRSKSFLAFVDMILNRAEGTTLSFFLRPIDLEPKQMDLYHQILDLVIQRSMDWRKIHFLATRKSMQALATVQGRVPNLQYLNIDGSFLTQADDAPFTMFSDAPKLIYFSAVQCNLDEFDIPWNQIRKGYFEDSRPHALDILERMPHAEKMEILDMNDFAVEYASSRNLVLPWLVSLHVKNKGGSEDFPIEHLTLPALHHLDICDIDISRLIHHLPPFLSRSACSIRELVIGNWTEHVGTTQWIVLLKLVPSLESLLIAGENIDDAFFHSLAKSGTDAEPSILPRLQTLEVDARAIGAGLVDFLESRAQVLKNVKLGGFGNVDVDDAVLDRLLTVVNTHQEGLLFAVPKSMKQRWEDRRRDLGLC</sequence>
<dbReference type="SUPFAM" id="SSF52047">
    <property type="entry name" value="RNI-like"/>
    <property type="match status" value="1"/>
</dbReference>
<dbReference type="Gene3D" id="3.80.10.10">
    <property type="entry name" value="Ribonuclease Inhibitor"/>
    <property type="match status" value="1"/>
</dbReference>
<organism evidence="1 2">
    <name type="scientific">Hohenbuehelia grisea</name>
    <dbReference type="NCBI Taxonomy" id="104357"/>
    <lineage>
        <taxon>Eukaryota</taxon>
        <taxon>Fungi</taxon>
        <taxon>Dikarya</taxon>
        <taxon>Basidiomycota</taxon>
        <taxon>Agaricomycotina</taxon>
        <taxon>Agaricomycetes</taxon>
        <taxon>Agaricomycetidae</taxon>
        <taxon>Agaricales</taxon>
        <taxon>Pleurotineae</taxon>
        <taxon>Pleurotaceae</taxon>
        <taxon>Hohenbuehelia</taxon>
    </lineage>
</organism>
<proteinExistence type="predicted"/>
<reference evidence="2" key="1">
    <citation type="submission" date="2024-06" db="EMBL/GenBank/DDBJ databases">
        <title>Multi-omics analyses provide insights into the biosynthesis of the anticancer antibiotic pleurotin in Hohenbuehelia grisea.</title>
        <authorList>
            <person name="Weaver J.A."/>
            <person name="Alberti F."/>
        </authorList>
    </citation>
    <scope>NUCLEOTIDE SEQUENCE [LARGE SCALE GENOMIC DNA]</scope>
    <source>
        <strain evidence="2">T-177</strain>
    </source>
</reference>